<protein>
    <submittedName>
        <fullName evidence="1">Uncharacterized protein</fullName>
    </submittedName>
</protein>
<reference evidence="1 2" key="1">
    <citation type="submission" date="2019-06" db="EMBL/GenBank/DDBJ databases">
        <title>Wine fermentation using esterase from Monascus purpureus.</title>
        <authorList>
            <person name="Geng C."/>
            <person name="Zhang Y."/>
        </authorList>
    </citation>
    <scope>NUCLEOTIDE SEQUENCE [LARGE SCALE GENOMIC DNA]</scope>
    <source>
        <strain evidence="1">HQ1</strain>
    </source>
</reference>
<name>A0A507QQI7_MONPU</name>
<dbReference type="EMBL" id="VIFY01000156">
    <property type="protein sequence ID" value="TQB69392.1"/>
    <property type="molecule type" value="Genomic_DNA"/>
</dbReference>
<dbReference type="InterPro" id="IPR050068">
    <property type="entry name" value="MurA_subfamily"/>
</dbReference>
<proteinExistence type="predicted"/>
<dbReference type="Gene3D" id="3.20.20.70">
    <property type="entry name" value="Aldolase class I"/>
    <property type="match status" value="1"/>
</dbReference>
<evidence type="ECO:0000313" key="1">
    <source>
        <dbReference type="EMBL" id="TQB69392.1"/>
    </source>
</evidence>
<dbReference type="PANTHER" id="PTHR43783">
    <property type="entry name" value="UDP-N-ACETYLGLUCOSAMINE 1-CARBOXYVINYLTRANSFERASE"/>
    <property type="match status" value="1"/>
</dbReference>
<evidence type="ECO:0000313" key="2">
    <source>
        <dbReference type="Proteomes" id="UP000319663"/>
    </source>
</evidence>
<dbReference type="InterPro" id="IPR013785">
    <property type="entry name" value="Aldolase_TIM"/>
</dbReference>
<keyword evidence="2" id="KW-1185">Reference proteome</keyword>
<dbReference type="PANTHER" id="PTHR43783:SF1">
    <property type="entry name" value="UDP-N-ACETYLGLUCOSAMINE 1-CARBOXYVINYLTRANSFERASE"/>
    <property type="match status" value="1"/>
</dbReference>
<dbReference type="Proteomes" id="UP000319663">
    <property type="component" value="Unassembled WGS sequence"/>
</dbReference>
<dbReference type="STRING" id="5098.A0A507QQI7"/>
<organism evidence="1 2">
    <name type="scientific">Monascus purpureus</name>
    <name type="common">Red mold</name>
    <name type="synonym">Monascus anka</name>
    <dbReference type="NCBI Taxonomy" id="5098"/>
    <lineage>
        <taxon>Eukaryota</taxon>
        <taxon>Fungi</taxon>
        <taxon>Dikarya</taxon>
        <taxon>Ascomycota</taxon>
        <taxon>Pezizomycotina</taxon>
        <taxon>Eurotiomycetes</taxon>
        <taxon>Eurotiomycetidae</taxon>
        <taxon>Eurotiales</taxon>
        <taxon>Aspergillaceae</taxon>
        <taxon>Monascus</taxon>
    </lineage>
</organism>
<sequence>MKAPFYAVIRRALVLHSGRNETPRAAKEEESDEFHFDDVPRCAVDLLVERNNSSNGNVPSLKYVGHQMMLLRQHTELPIVFTTRYIKENAKFPMDDPYLFHRHLRRAIQSALSTLMSNCGCPRRSDGVSRDRRGMVSSRLLFMISLVHGNGHRQDDRDGAAYNGQLPKRDMYAVGSLRSTPQSLSVGNASMNSISRIALPLSTITITVSKQKHKLEDRAAIIIANSETDAAVTIFAPHSLGTGSIYTVGFKATRYLSPLPDLTPKRKLKPPITCLQSVDMQIEQPFVIASALPREKAMLVQPLPSYYGRAPLQSSSSAARGTVYLDLTDGDGQSGEGDRDRDPLRVAKSYAWTGYGIEEVHAWTVEMLRLLVRQNVPIDFARMASGI</sequence>
<comment type="caution">
    <text evidence="1">The sequence shown here is derived from an EMBL/GenBank/DDBJ whole genome shotgun (WGS) entry which is preliminary data.</text>
</comment>
<dbReference type="AlphaFoldDB" id="A0A507QQI7"/>
<accession>A0A507QQI7</accession>
<gene>
    <name evidence="1" type="ORF">MPDQ_001932</name>
</gene>